<dbReference type="Proteomes" id="UP000283587">
    <property type="component" value="Unassembled WGS sequence"/>
</dbReference>
<feature type="transmembrane region" description="Helical" evidence="1">
    <location>
        <begin position="42"/>
        <end position="61"/>
    </location>
</feature>
<dbReference type="Pfam" id="PF20398">
    <property type="entry name" value="DUF6691"/>
    <property type="match status" value="1"/>
</dbReference>
<evidence type="ECO:0000313" key="3">
    <source>
        <dbReference type="Proteomes" id="UP000283587"/>
    </source>
</evidence>
<accession>A0A419A943</accession>
<keyword evidence="3" id="KW-1185">Reference proteome</keyword>
<protein>
    <recommendedName>
        <fullName evidence="4">YeeE/YedE family protein</fullName>
    </recommendedName>
</protein>
<dbReference type="AlphaFoldDB" id="A0A419A943"/>
<organism evidence="2 3">
    <name type="scientific">Paracoccus siganidrum</name>
    <dbReference type="NCBI Taxonomy" id="1276757"/>
    <lineage>
        <taxon>Bacteria</taxon>
        <taxon>Pseudomonadati</taxon>
        <taxon>Pseudomonadota</taxon>
        <taxon>Alphaproteobacteria</taxon>
        <taxon>Rhodobacterales</taxon>
        <taxon>Paracoccaceae</taxon>
        <taxon>Paracoccus</taxon>
    </lineage>
</organism>
<feature type="transmembrane region" description="Helical" evidence="1">
    <location>
        <begin position="110"/>
        <end position="134"/>
    </location>
</feature>
<dbReference type="EMBL" id="QZEW01000023">
    <property type="protein sequence ID" value="RJL18571.1"/>
    <property type="molecule type" value="Genomic_DNA"/>
</dbReference>
<feature type="transmembrane region" description="Helical" evidence="1">
    <location>
        <begin position="81"/>
        <end position="98"/>
    </location>
</feature>
<keyword evidence="1" id="KW-0812">Transmembrane</keyword>
<keyword evidence="1" id="KW-1133">Transmembrane helix</keyword>
<evidence type="ECO:0000313" key="2">
    <source>
        <dbReference type="EMBL" id="RJL18571.1"/>
    </source>
</evidence>
<proteinExistence type="predicted"/>
<gene>
    <name evidence="2" type="ORF">D3P05_07065</name>
</gene>
<sequence>MRGLIFAALAGALFGVGLLVSGMTDPARVRGWLDVFGAWDPTLGFVLTGAILPMAAAWRIAARRTRAHTGRPMPAPPAAIIDARLLGGAAIFGLGWGLSGLCPGPAMASIGFGGVPVLIFLAAMVAGMGLFGLIPRR</sequence>
<evidence type="ECO:0000256" key="1">
    <source>
        <dbReference type="SAM" id="Phobius"/>
    </source>
</evidence>
<reference evidence="3" key="1">
    <citation type="submission" date="2018-09" db="EMBL/GenBank/DDBJ databases">
        <title>Paracoccus onubensis nov. sp. a moderate halophilic bacterium isolated from Gruta de las Maravillas (Aracena, Spain).</title>
        <authorList>
            <person name="Jurado V."/>
            <person name="Gutierrez-Patricio S."/>
            <person name="Gonzalez-Pimentel J.L."/>
            <person name="Miller A.Z."/>
            <person name="Laiz L."/>
            <person name="Saiz-Jimenez C."/>
        </authorList>
    </citation>
    <scope>NUCLEOTIDE SEQUENCE [LARGE SCALE GENOMIC DNA]</scope>
    <source>
        <strain evidence="3">DSM 26381</strain>
    </source>
</reference>
<evidence type="ECO:0008006" key="4">
    <source>
        <dbReference type="Google" id="ProtNLM"/>
    </source>
</evidence>
<dbReference type="OrthoDB" id="9790409at2"/>
<dbReference type="RefSeq" id="WP_119897470.1">
    <property type="nucleotide sequence ID" value="NZ_QNRC01000008.1"/>
</dbReference>
<dbReference type="InterPro" id="IPR046513">
    <property type="entry name" value="DUF6691"/>
</dbReference>
<name>A0A419A943_9RHOB</name>
<comment type="caution">
    <text evidence="2">The sequence shown here is derived from an EMBL/GenBank/DDBJ whole genome shotgun (WGS) entry which is preliminary data.</text>
</comment>
<keyword evidence="1" id="KW-0472">Membrane</keyword>